<name>K0SBC7_THAOC</name>
<dbReference type="PANTHER" id="PTHR42663:SF6">
    <property type="entry name" value="HYDROLASE C777.06C-RELATED"/>
    <property type="match status" value="1"/>
</dbReference>
<protein>
    <recommendedName>
        <fullName evidence="2">Metallo-beta-lactamase domain-containing protein</fullName>
    </recommendedName>
</protein>
<organism evidence="3 4">
    <name type="scientific">Thalassiosira oceanica</name>
    <name type="common">Marine diatom</name>
    <dbReference type="NCBI Taxonomy" id="159749"/>
    <lineage>
        <taxon>Eukaryota</taxon>
        <taxon>Sar</taxon>
        <taxon>Stramenopiles</taxon>
        <taxon>Ochrophyta</taxon>
        <taxon>Bacillariophyta</taxon>
        <taxon>Coscinodiscophyceae</taxon>
        <taxon>Thalassiosirophycidae</taxon>
        <taxon>Thalassiosirales</taxon>
        <taxon>Thalassiosiraceae</taxon>
        <taxon>Thalassiosira</taxon>
    </lineage>
</organism>
<dbReference type="Pfam" id="PF12706">
    <property type="entry name" value="Lactamase_B_2"/>
    <property type="match status" value="1"/>
</dbReference>
<dbReference type="AlphaFoldDB" id="K0SBC7"/>
<dbReference type="CDD" id="cd16279">
    <property type="entry name" value="metallo-hydrolase-like_MBL-fold"/>
    <property type="match status" value="1"/>
</dbReference>
<feature type="region of interest" description="Disordered" evidence="1">
    <location>
        <begin position="100"/>
        <end position="127"/>
    </location>
</feature>
<comment type="caution">
    <text evidence="3">The sequence shown here is derived from an EMBL/GenBank/DDBJ whole genome shotgun (WGS) entry which is preliminary data.</text>
</comment>
<keyword evidence="4" id="KW-1185">Reference proteome</keyword>
<sequence length="388" mass="42965">MAFRRLARRAGSSAAVLPATALLSFSFSGDEESHRQVAVCDEGEKVGMIFIGTGSSTGCPRPSCALMFGAESRPIDTEDPELVAMRGMCRVSSLATKGDPRFNKNYRGNPSLLISHKNNDGADEPGRRKRRNVVIDVGKTFTENALRWMPRIGVTSIDAVVLSHEHADAIGGLDDLRGFQSVPKPNPSTGFPDTNSLPVYSSRQCQDVLRRQFFYLFPKKQDGAGVSTTKDGKKVKRFVASLDFQVVEYFRPFVAAGLKMIPLPVMHGEDLVCNGYAFTLDGATEEKKTNVVYLSDISRLPKDVEEYIRNELPATDILILDSLSFDKKNATHINLIEAIEMVKRIKPKRTFLVGMGCDSFLEHDEMNDELKRLDVDVQLAHDGLFLNA</sequence>
<dbReference type="Proteomes" id="UP000266841">
    <property type="component" value="Unassembled WGS sequence"/>
</dbReference>
<gene>
    <name evidence="3" type="ORF">THAOC_24141</name>
</gene>
<dbReference type="OrthoDB" id="341300at2759"/>
<evidence type="ECO:0000313" key="4">
    <source>
        <dbReference type="Proteomes" id="UP000266841"/>
    </source>
</evidence>
<dbReference type="PANTHER" id="PTHR42663">
    <property type="entry name" value="HYDROLASE C777.06C-RELATED-RELATED"/>
    <property type="match status" value="1"/>
</dbReference>
<proteinExistence type="predicted"/>
<evidence type="ECO:0000259" key="2">
    <source>
        <dbReference type="Pfam" id="PF12706"/>
    </source>
</evidence>
<evidence type="ECO:0000256" key="1">
    <source>
        <dbReference type="SAM" id="MobiDB-lite"/>
    </source>
</evidence>
<dbReference type="OMA" id="GRHYYMI"/>
<dbReference type="InterPro" id="IPR036866">
    <property type="entry name" value="RibonucZ/Hydroxyglut_hydro"/>
</dbReference>
<feature type="domain" description="Metallo-beta-lactamase" evidence="2">
    <location>
        <begin position="131"/>
        <end position="353"/>
    </location>
</feature>
<accession>K0SBC7</accession>
<dbReference type="Gene3D" id="3.60.15.10">
    <property type="entry name" value="Ribonuclease Z/Hydroxyacylglutathione hydrolase-like"/>
    <property type="match status" value="1"/>
</dbReference>
<dbReference type="InterPro" id="IPR001279">
    <property type="entry name" value="Metallo-B-lactamas"/>
</dbReference>
<feature type="compositionally biased region" description="Basic and acidic residues" evidence="1">
    <location>
        <begin position="117"/>
        <end position="126"/>
    </location>
</feature>
<dbReference type="EMBL" id="AGNL01032545">
    <property type="protein sequence ID" value="EJK56047.1"/>
    <property type="molecule type" value="Genomic_DNA"/>
</dbReference>
<dbReference type="eggNOG" id="ENOG502QWBK">
    <property type="taxonomic scope" value="Eukaryota"/>
</dbReference>
<dbReference type="SUPFAM" id="SSF56281">
    <property type="entry name" value="Metallo-hydrolase/oxidoreductase"/>
    <property type="match status" value="1"/>
</dbReference>
<evidence type="ECO:0000313" key="3">
    <source>
        <dbReference type="EMBL" id="EJK56047.1"/>
    </source>
</evidence>
<reference evidence="3 4" key="1">
    <citation type="journal article" date="2012" name="Genome Biol.">
        <title>Genome and low-iron response of an oceanic diatom adapted to chronic iron limitation.</title>
        <authorList>
            <person name="Lommer M."/>
            <person name="Specht M."/>
            <person name="Roy A.S."/>
            <person name="Kraemer L."/>
            <person name="Andreson R."/>
            <person name="Gutowska M.A."/>
            <person name="Wolf J."/>
            <person name="Bergner S.V."/>
            <person name="Schilhabel M.B."/>
            <person name="Klostermeier U.C."/>
            <person name="Beiko R.G."/>
            <person name="Rosenstiel P."/>
            <person name="Hippler M."/>
            <person name="Laroche J."/>
        </authorList>
    </citation>
    <scope>NUCLEOTIDE SEQUENCE [LARGE SCALE GENOMIC DNA]</scope>
    <source>
        <strain evidence="3 4">CCMP1005</strain>
    </source>
</reference>